<dbReference type="InterPro" id="IPR036259">
    <property type="entry name" value="MFS_trans_sf"/>
</dbReference>
<keyword evidence="4 7" id="KW-1133">Transmembrane helix</keyword>
<dbReference type="SUPFAM" id="SSF103473">
    <property type="entry name" value="MFS general substrate transporter"/>
    <property type="match status" value="1"/>
</dbReference>
<evidence type="ECO:0000256" key="2">
    <source>
        <dbReference type="ARBA" id="ARBA00022475"/>
    </source>
</evidence>
<proteinExistence type="predicted"/>
<evidence type="ECO:0000313" key="9">
    <source>
        <dbReference type="Proteomes" id="UP001597417"/>
    </source>
</evidence>
<protein>
    <submittedName>
        <fullName evidence="8">MFS transporter</fullName>
    </submittedName>
</protein>
<name>A0ABW5G214_9PSEU</name>
<feature type="transmembrane region" description="Helical" evidence="7">
    <location>
        <begin position="374"/>
        <end position="392"/>
    </location>
</feature>
<feature type="region of interest" description="Disordered" evidence="6">
    <location>
        <begin position="433"/>
        <end position="456"/>
    </location>
</feature>
<dbReference type="PANTHER" id="PTHR23513:SF11">
    <property type="entry name" value="STAPHYLOFERRIN A TRANSPORTER"/>
    <property type="match status" value="1"/>
</dbReference>
<keyword evidence="5 7" id="KW-0472">Membrane</keyword>
<feature type="transmembrane region" description="Helical" evidence="7">
    <location>
        <begin position="172"/>
        <end position="192"/>
    </location>
</feature>
<dbReference type="RefSeq" id="WP_378268779.1">
    <property type="nucleotide sequence ID" value="NZ_JBHUKR010000020.1"/>
</dbReference>
<evidence type="ECO:0000256" key="7">
    <source>
        <dbReference type="SAM" id="Phobius"/>
    </source>
</evidence>
<feature type="transmembrane region" description="Helical" evidence="7">
    <location>
        <begin position="346"/>
        <end position="368"/>
    </location>
</feature>
<keyword evidence="9" id="KW-1185">Reference proteome</keyword>
<dbReference type="CDD" id="cd06173">
    <property type="entry name" value="MFS_MefA_like"/>
    <property type="match status" value="1"/>
</dbReference>
<feature type="transmembrane region" description="Helical" evidence="7">
    <location>
        <begin position="311"/>
        <end position="334"/>
    </location>
</feature>
<evidence type="ECO:0000313" key="8">
    <source>
        <dbReference type="EMBL" id="MFD2420625.1"/>
    </source>
</evidence>
<keyword evidence="2" id="KW-1003">Cell membrane</keyword>
<accession>A0ABW5G214</accession>
<dbReference type="PANTHER" id="PTHR23513">
    <property type="entry name" value="INTEGRAL MEMBRANE EFFLUX PROTEIN-RELATED"/>
    <property type="match status" value="1"/>
</dbReference>
<dbReference type="Proteomes" id="UP001597417">
    <property type="component" value="Unassembled WGS sequence"/>
</dbReference>
<dbReference type="InterPro" id="IPR011701">
    <property type="entry name" value="MFS"/>
</dbReference>
<feature type="transmembrane region" description="Helical" evidence="7">
    <location>
        <begin position="50"/>
        <end position="71"/>
    </location>
</feature>
<dbReference type="InterPro" id="IPR022324">
    <property type="entry name" value="Bacilysin_exporter_BacE_put"/>
</dbReference>
<evidence type="ECO:0000256" key="1">
    <source>
        <dbReference type="ARBA" id="ARBA00004651"/>
    </source>
</evidence>
<comment type="subcellular location">
    <subcellularLocation>
        <location evidence="1">Cell membrane</location>
        <topology evidence="1">Multi-pass membrane protein</topology>
    </subcellularLocation>
</comment>
<sequence>MAGADRTGLLGVLAEREFRALWFAELLSVAGDQLARVALALLVYGRTSSAVLTALTYALTFVPSVLGGALLSGLADRYPRRAVLVITDLLRAGLTALMALPGLSLPVLWACVGLVSIASGPFKAAQLALLPQILPGEAYPAGLALRQVTGQAAQLAGFAGGGFLLAVVEPHVALALDAATFAASALFVLAGVRARPAPSAGTAGSPPVARAGRPGGAGGRVAVLYALVCLVGLYVVPEGVAAPYARGIGVAAAGLGLLMAADPLGSALGAWLTTRLPVPASLSAIVMLAAAGGLPLIACVFQPGLAVSMVLWAASGLLSTAYLIKTQVLVVELVPDHRRGRVMGRMTTCLYASQGLAILAGGVATQFAGPFRTVAGAGLAAALGALLIGAGARMGRSRQERVAEPPGEAARFPPRASEIACACPRPFRSVLRRRCRAHPPHGKQTRPRTRGGSPRG</sequence>
<feature type="transmembrane region" description="Helical" evidence="7">
    <location>
        <begin position="248"/>
        <end position="272"/>
    </location>
</feature>
<evidence type="ECO:0000256" key="5">
    <source>
        <dbReference type="ARBA" id="ARBA00023136"/>
    </source>
</evidence>
<feature type="transmembrane region" description="Helical" evidence="7">
    <location>
        <begin position="92"/>
        <end position="117"/>
    </location>
</feature>
<dbReference type="EMBL" id="JBHUKR010000020">
    <property type="protein sequence ID" value="MFD2420625.1"/>
    <property type="molecule type" value="Genomic_DNA"/>
</dbReference>
<feature type="transmembrane region" description="Helical" evidence="7">
    <location>
        <begin position="21"/>
        <end position="44"/>
    </location>
</feature>
<feature type="transmembrane region" description="Helical" evidence="7">
    <location>
        <begin position="217"/>
        <end position="236"/>
    </location>
</feature>
<dbReference type="Pfam" id="PF07690">
    <property type="entry name" value="MFS_1"/>
    <property type="match status" value="1"/>
</dbReference>
<evidence type="ECO:0000256" key="6">
    <source>
        <dbReference type="SAM" id="MobiDB-lite"/>
    </source>
</evidence>
<comment type="caution">
    <text evidence="8">The sequence shown here is derived from an EMBL/GenBank/DDBJ whole genome shotgun (WGS) entry which is preliminary data.</text>
</comment>
<keyword evidence="3 7" id="KW-0812">Transmembrane</keyword>
<evidence type="ECO:0000256" key="4">
    <source>
        <dbReference type="ARBA" id="ARBA00022989"/>
    </source>
</evidence>
<dbReference type="Gene3D" id="1.20.1250.20">
    <property type="entry name" value="MFS general substrate transporter like domains"/>
    <property type="match status" value="1"/>
</dbReference>
<organism evidence="8 9">
    <name type="scientific">Amycolatopsis pigmentata</name>
    <dbReference type="NCBI Taxonomy" id="450801"/>
    <lineage>
        <taxon>Bacteria</taxon>
        <taxon>Bacillati</taxon>
        <taxon>Actinomycetota</taxon>
        <taxon>Actinomycetes</taxon>
        <taxon>Pseudonocardiales</taxon>
        <taxon>Pseudonocardiaceae</taxon>
        <taxon>Amycolatopsis</taxon>
    </lineage>
</organism>
<evidence type="ECO:0000256" key="3">
    <source>
        <dbReference type="ARBA" id="ARBA00022692"/>
    </source>
</evidence>
<feature type="transmembrane region" description="Helical" evidence="7">
    <location>
        <begin position="284"/>
        <end position="305"/>
    </location>
</feature>
<reference evidence="9" key="1">
    <citation type="journal article" date="2019" name="Int. J. Syst. Evol. Microbiol.">
        <title>The Global Catalogue of Microorganisms (GCM) 10K type strain sequencing project: providing services to taxonomists for standard genome sequencing and annotation.</title>
        <authorList>
            <consortium name="The Broad Institute Genomics Platform"/>
            <consortium name="The Broad Institute Genome Sequencing Center for Infectious Disease"/>
            <person name="Wu L."/>
            <person name="Ma J."/>
        </authorList>
    </citation>
    <scope>NUCLEOTIDE SEQUENCE [LARGE SCALE GENOMIC DNA]</scope>
    <source>
        <strain evidence="9">CGMCC 4.7645</strain>
    </source>
</reference>
<dbReference type="PRINTS" id="PR01988">
    <property type="entry name" value="EXPORTERBACE"/>
</dbReference>
<feature type="compositionally biased region" description="Basic residues" evidence="6">
    <location>
        <begin position="433"/>
        <end position="449"/>
    </location>
</feature>
<gene>
    <name evidence="8" type="ORF">ACFSXZ_30285</name>
</gene>